<dbReference type="PANTHER" id="PTHR10974">
    <property type="entry name" value="FI08016P-RELATED"/>
    <property type="match status" value="1"/>
</dbReference>
<sequence length="708" mass="78980">MRRRRSLQLLGWLCLAVVATLALLGAPPWPTGGGDYGGGAPPAELTRHPFWNYDPAVQEPRDPGQLCSLPVLHPLHPSVWPHLKATVPIRCKARQPWLTFVDVRGNLRFNESSGYKLSSLRCSYVPAERDGDDSIKYGDPVPFTRDGTPLQHDVVYVSCRNFFEIPIYSNVHAVLRIPKTPEQQRSPGPFKTPFPQPALGRTSGSPSSPSHSPSELPSVLVFGLDSISRLSMMRLLPKTYTFLTDTLGAVVIRGMNKVGDNTFPNLVALLTGKEAYTQVKHPGVNGETFDAVPFIWKDFSREGYLTLFAEDFPEFGVFNYLARGFRYPPTDFYFRPYSLAMESSFLVRTSSNLCFGNVPKHKLQMDYVQRFIEVNNGSQPYFAFSFLVEISHEYMQQVAAADEDIVRFLTFLRDGGHLDNTYLFFLSDHGHRFDSIRETFVGRLEERLPFFAVRPPSGSPRLKSTLRKGSATAVAASSGAAAAHVSSEALLKALQTNAGRLTTPYDTYETFRDILSLGLSGRFTDSFKSDFGVSLFREVPRNRTCDLAKVPEQYCSCDAEEPMELSSKIVEKAALALVDKVNSLLRLGLGNSSARCARLTMRRIHDAREVFGTKNSPALPSASSSYSGNSIFERISADVTDRSGSVRRIRVTVVVGPSDAMLEGMLLLRANEHLFVIDDVSRINKYGRQSSCIEHQTLRKYCYCVHNE</sequence>
<dbReference type="FunFam" id="3.40.720.10:FF:000017">
    <property type="entry name" value="Predicted protein"/>
    <property type="match status" value="1"/>
</dbReference>
<accession>A0AAQ4DUJ6</accession>
<dbReference type="InterPro" id="IPR004245">
    <property type="entry name" value="DUF229"/>
</dbReference>
<reference evidence="3 4" key="1">
    <citation type="journal article" date="2023" name="Arcadia Sci">
        <title>De novo assembly of a long-read Amblyomma americanum tick genome.</title>
        <authorList>
            <person name="Chou S."/>
            <person name="Poskanzer K.E."/>
            <person name="Rollins M."/>
            <person name="Thuy-Boun P.S."/>
        </authorList>
    </citation>
    <scope>NUCLEOTIDE SEQUENCE [LARGE SCALE GENOMIC DNA]</scope>
    <source>
        <strain evidence="3">F_SG_1</strain>
        <tissue evidence="3">Salivary glands</tissue>
    </source>
</reference>
<dbReference type="PANTHER" id="PTHR10974:SF48">
    <property type="entry name" value="SULFATASE DOMAIN-CONTAINING PROTEIN"/>
    <property type="match status" value="1"/>
</dbReference>
<dbReference type="Pfam" id="PF02995">
    <property type="entry name" value="DUF229"/>
    <property type="match status" value="2"/>
</dbReference>
<dbReference type="SUPFAM" id="SSF53649">
    <property type="entry name" value="Alkaline phosphatase-like"/>
    <property type="match status" value="1"/>
</dbReference>
<dbReference type="AlphaFoldDB" id="A0AAQ4DUJ6"/>
<feature type="region of interest" description="Disordered" evidence="1">
    <location>
        <begin position="180"/>
        <end position="214"/>
    </location>
</feature>
<dbReference type="Proteomes" id="UP001321473">
    <property type="component" value="Unassembled WGS sequence"/>
</dbReference>
<feature type="chain" id="PRO_5043002323" evidence="2">
    <location>
        <begin position="23"/>
        <end position="708"/>
    </location>
</feature>
<dbReference type="EMBL" id="JARKHS020026670">
    <property type="protein sequence ID" value="KAK8766136.1"/>
    <property type="molecule type" value="Genomic_DNA"/>
</dbReference>
<feature type="compositionally biased region" description="Low complexity" evidence="1">
    <location>
        <begin position="203"/>
        <end position="214"/>
    </location>
</feature>
<keyword evidence="2" id="KW-0732">Signal</keyword>
<protein>
    <submittedName>
        <fullName evidence="3">Uncharacterized protein</fullName>
    </submittedName>
</protein>
<dbReference type="GO" id="GO:0005615">
    <property type="term" value="C:extracellular space"/>
    <property type="evidence" value="ECO:0007669"/>
    <property type="project" value="TreeGrafter"/>
</dbReference>
<evidence type="ECO:0000313" key="4">
    <source>
        <dbReference type="Proteomes" id="UP001321473"/>
    </source>
</evidence>
<comment type="caution">
    <text evidence="3">The sequence shown here is derived from an EMBL/GenBank/DDBJ whole genome shotgun (WGS) entry which is preliminary data.</text>
</comment>
<evidence type="ECO:0000313" key="3">
    <source>
        <dbReference type="EMBL" id="KAK8766136.1"/>
    </source>
</evidence>
<proteinExistence type="predicted"/>
<organism evidence="3 4">
    <name type="scientific">Amblyomma americanum</name>
    <name type="common">Lone star tick</name>
    <dbReference type="NCBI Taxonomy" id="6943"/>
    <lineage>
        <taxon>Eukaryota</taxon>
        <taxon>Metazoa</taxon>
        <taxon>Ecdysozoa</taxon>
        <taxon>Arthropoda</taxon>
        <taxon>Chelicerata</taxon>
        <taxon>Arachnida</taxon>
        <taxon>Acari</taxon>
        <taxon>Parasitiformes</taxon>
        <taxon>Ixodida</taxon>
        <taxon>Ixodoidea</taxon>
        <taxon>Ixodidae</taxon>
        <taxon>Amblyomminae</taxon>
        <taxon>Amblyomma</taxon>
    </lineage>
</organism>
<evidence type="ECO:0000256" key="1">
    <source>
        <dbReference type="SAM" id="MobiDB-lite"/>
    </source>
</evidence>
<dbReference type="InterPro" id="IPR017850">
    <property type="entry name" value="Alkaline_phosphatase_core_sf"/>
</dbReference>
<evidence type="ECO:0000256" key="2">
    <source>
        <dbReference type="SAM" id="SignalP"/>
    </source>
</evidence>
<feature type="signal peptide" evidence="2">
    <location>
        <begin position="1"/>
        <end position="22"/>
    </location>
</feature>
<gene>
    <name evidence="3" type="ORF">V5799_007085</name>
</gene>
<keyword evidence="4" id="KW-1185">Reference proteome</keyword>
<dbReference type="Gene3D" id="3.40.720.10">
    <property type="entry name" value="Alkaline Phosphatase, subunit A"/>
    <property type="match status" value="1"/>
</dbReference>
<name>A0AAQ4DUJ6_AMBAM</name>
<dbReference type="CDD" id="cd16021">
    <property type="entry name" value="ALP_like"/>
    <property type="match status" value="1"/>
</dbReference>